<reference evidence="2" key="1">
    <citation type="submission" date="2021-01" db="EMBL/GenBank/DDBJ databases">
        <authorList>
            <person name="Corre E."/>
            <person name="Pelletier E."/>
            <person name="Niang G."/>
            <person name="Scheremetjew M."/>
            <person name="Finn R."/>
            <person name="Kale V."/>
            <person name="Holt S."/>
            <person name="Cochrane G."/>
            <person name="Meng A."/>
            <person name="Brown T."/>
            <person name="Cohen L."/>
        </authorList>
    </citation>
    <scope>NUCLEOTIDE SEQUENCE</scope>
    <source>
        <strain evidence="2">CCMP2222</strain>
    </source>
</reference>
<evidence type="ECO:0000313" key="2">
    <source>
        <dbReference type="EMBL" id="CAD9393573.1"/>
    </source>
</evidence>
<feature type="compositionally biased region" description="Pro residues" evidence="1">
    <location>
        <begin position="10"/>
        <end position="22"/>
    </location>
</feature>
<proteinExistence type="predicted"/>
<gene>
    <name evidence="2" type="ORF">AAND1436_LOCUS10438</name>
</gene>
<evidence type="ECO:0000256" key="1">
    <source>
        <dbReference type="SAM" id="MobiDB-lite"/>
    </source>
</evidence>
<organism evidence="2">
    <name type="scientific">Alexandrium andersonii</name>
    <dbReference type="NCBI Taxonomy" id="327968"/>
    <lineage>
        <taxon>Eukaryota</taxon>
        <taxon>Sar</taxon>
        <taxon>Alveolata</taxon>
        <taxon>Dinophyceae</taxon>
        <taxon>Gonyaulacales</taxon>
        <taxon>Pyrocystaceae</taxon>
        <taxon>Alexandrium</taxon>
    </lineage>
</organism>
<sequence>MAQGGGLRAPPKPPPDRSPFPHPKAFGGMMRQSRLLRAGGGGIADKMFPGYKDKIWAQVPTGMKEYLVKSSNNAFESGIAQHKTWQNILLQCKSVEKSLAPSSKYRKPAVDWRRQIERGTMHYGRWYEGPNGSDYTPGKTHDRLANVEAPFTEAEWEERKKYRSWDLMKFGYGLLGIFFAYRATNEWPVVWCDDRLASHKEEKL</sequence>
<protein>
    <submittedName>
        <fullName evidence="2">Uncharacterized protein</fullName>
    </submittedName>
</protein>
<dbReference type="AlphaFoldDB" id="A0A7S2BDR5"/>
<dbReference type="EMBL" id="HBGQ01021028">
    <property type="protein sequence ID" value="CAD9393573.1"/>
    <property type="molecule type" value="Transcribed_RNA"/>
</dbReference>
<name>A0A7S2BDR5_9DINO</name>
<accession>A0A7S2BDR5</accession>
<feature type="region of interest" description="Disordered" evidence="1">
    <location>
        <begin position="1"/>
        <end position="27"/>
    </location>
</feature>